<dbReference type="STRING" id="106634.TVD_12965"/>
<dbReference type="OrthoDB" id="5784733at2"/>
<dbReference type="AlphaFoldDB" id="A0A0G3GBM0"/>
<keyword evidence="4" id="KW-1185">Reference proteome</keyword>
<keyword evidence="2" id="KW-0732">Signal</keyword>
<accession>A0A0G3GBM0</accession>
<reference evidence="3 4" key="1">
    <citation type="submission" date="2015-04" db="EMBL/GenBank/DDBJ databases">
        <title>Complete Sequence for the Genome of the Thioalkalivibrio versutus D301.</title>
        <authorList>
            <person name="Mu T."/>
            <person name="Zhou J."/>
            <person name="Xu X."/>
        </authorList>
    </citation>
    <scope>NUCLEOTIDE SEQUENCE [LARGE SCALE GENOMIC DNA]</scope>
    <source>
        <strain evidence="3 4">D301</strain>
    </source>
</reference>
<dbReference type="KEGG" id="tvr:TVD_12965"/>
<evidence type="ECO:0000256" key="2">
    <source>
        <dbReference type="SAM" id="SignalP"/>
    </source>
</evidence>
<evidence type="ECO:0000256" key="1">
    <source>
        <dbReference type="SAM" id="Coils"/>
    </source>
</evidence>
<evidence type="ECO:0000313" key="3">
    <source>
        <dbReference type="EMBL" id="AKJ96211.1"/>
    </source>
</evidence>
<dbReference type="RefSeq" id="WP_047251782.1">
    <property type="nucleotide sequence ID" value="NZ_CP011367.1"/>
</dbReference>
<sequence>MNRVLFAGVLPAVALALATGCSSPYPDEAEFDLGGLAIADQAEFRQQVLGSLDAGWSFMLSPDAAAAVQPLGEHLDELSERLDEEPDKPADLALMYEGEAAAELERAYVTLIDKRRANREAFESDQAEARAELEQARTELAAEREALDEKLAGIDAFVADEREVVEAREAEVEAVEAKQEALAEAVLDAMNEAIMEYELPVRAISEFNGYSWRSWEVDRSRDCPHAGNPLQVDARDTHGVCVMVSSRPYRGNDTVHERLDPILLSGLLDYYELGETLGFRGSFGRGAAPEGTLRGDLDEARDALNDRFVVAENRYGTRRDLRNEEVRLDRRATSLDRQTRQLDNRTMPFASYSNERNALSSAQRAYARALLADAMAEHVQPIGEMSDDHVFPLGARGGTAILVTQHRQRGITRRMETILTLFQVELDEGYADYERVPVNPEHDNVDFVRFRGEGRDEANQVIYAALAEQMLN</sequence>
<dbReference type="Proteomes" id="UP000064201">
    <property type="component" value="Chromosome"/>
</dbReference>
<name>A0A0G3GBM0_9GAMM</name>
<dbReference type="PROSITE" id="PS51257">
    <property type="entry name" value="PROKAR_LIPOPROTEIN"/>
    <property type="match status" value="1"/>
</dbReference>
<feature type="signal peptide" evidence="2">
    <location>
        <begin position="1"/>
        <end position="18"/>
    </location>
</feature>
<dbReference type="EMBL" id="CP011367">
    <property type="protein sequence ID" value="AKJ96211.1"/>
    <property type="molecule type" value="Genomic_DNA"/>
</dbReference>
<protein>
    <submittedName>
        <fullName evidence="3">Uncharacterized protein</fullName>
    </submittedName>
</protein>
<gene>
    <name evidence="3" type="ORF">TVD_12965</name>
</gene>
<feature type="coiled-coil region" evidence="1">
    <location>
        <begin position="119"/>
        <end position="185"/>
    </location>
</feature>
<feature type="chain" id="PRO_5002554362" evidence="2">
    <location>
        <begin position="19"/>
        <end position="472"/>
    </location>
</feature>
<proteinExistence type="predicted"/>
<organism evidence="3 4">
    <name type="scientific">Thioalkalivibrio versutus</name>
    <dbReference type="NCBI Taxonomy" id="106634"/>
    <lineage>
        <taxon>Bacteria</taxon>
        <taxon>Pseudomonadati</taxon>
        <taxon>Pseudomonadota</taxon>
        <taxon>Gammaproteobacteria</taxon>
        <taxon>Chromatiales</taxon>
        <taxon>Ectothiorhodospiraceae</taxon>
        <taxon>Thioalkalivibrio</taxon>
    </lineage>
</organism>
<evidence type="ECO:0000313" key="4">
    <source>
        <dbReference type="Proteomes" id="UP000064201"/>
    </source>
</evidence>
<dbReference type="PATRIC" id="fig|106634.4.peg.2644"/>
<keyword evidence="1" id="KW-0175">Coiled coil</keyword>